<reference evidence="2 3" key="1">
    <citation type="journal article" date="2021" name="Sci. Rep.">
        <title>The genome of the diatom Chaetoceros tenuissimus carries an ancient integrated fragment of an extant virus.</title>
        <authorList>
            <person name="Hongo Y."/>
            <person name="Kimura K."/>
            <person name="Takaki Y."/>
            <person name="Yoshida Y."/>
            <person name="Baba S."/>
            <person name="Kobayashi G."/>
            <person name="Nagasaki K."/>
            <person name="Hano T."/>
            <person name="Tomaru Y."/>
        </authorList>
    </citation>
    <scope>NUCLEOTIDE SEQUENCE [LARGE SCALE GENOMIC DNA]</scope>
    <source>
        <strain evidence="2 3">NIES-3715</strain>
    </source>
</reference>
<feature type="region of interest" description="Disordered" evidence="1">
    <location>
        <begin position="231"/>
        <end position="252"/>
    </location>
</feature>
<evidence type="ECO:0000313" key="2">
    <source>
        <dbReference type="EMBL" id="GFH45915.1"/>
    </source>
</evidence>
<proteinExistence type="predicted"/>
<evidence type="ECO:0008006" key="4">
    <source>
        <dbReference type="Google" id="ProtNLM"/>
    </source>
</evidence>
<dbReference type="AlphaFoldDB" id="A0AAD3CJQ9"/>
<feature type="region of interest" description="Disordered" evidence="1">
    <location>
        <begin position="89"/>
        <end position="120"/>
    </location>
</feature>
<feature type="compositionally biased region" description="Polar residues" evidence="1">
    <location>
        <begin position="455"/>
        <end position="511"/>
    </location>
</feature>
<gene>
    <name evidence="2" type="ORF">CTEN210_02389</name>
</gene>
<sequence length="571" mass="63723">MSPTPKRHSRSYHYSRPSVKWKFPLNSSFYSVNTDQRQQEHDEDSKKRERSDRSKKTKYVKNEIHRNRRQVVEGNGKKANFRSKSVNDRFRSGERRNHIRSISGSESDRSFVPNGEIGKQSLPSVDRQVRRISFSRNRQRKEFASVQRVRKTSFSRRPLKMIVPDRIIRQRSSLSLTGIDGFDELNLQNSSWTRCFRATLREQKLLKYCLVIVTSIITVLTLKHRLLATPPSSPVSHMPSVEPSSMPSDEPSEIPLDAYSSVPSSWPSLGSSEAISNLPSEAFHAYGYDRGKGRPNVYPTHYSLSPSPSNQPMTAVPNIWMNVNPSSVPSTHKSEIPSIQKNTSPSMISVSVEPSSEIKYQTNVPSIAMTSIKYSSMIPSKLPSTAPTQVKVLKLPSRFPSSLPTGTFTLSPSRNTSLSPSKEISIIPSVLLSVLPSSHPSLVSSTHPSSEPSSKPTLQLSLSPSDEPSITPTSKPSLLTSNKPSILHTSSPSKQLTLSPTALKGTDTTDPSLSCVDDPDFEFEIINTSTTVRRTRNCAWLTSEPQRAQIRIDRFCYSSVLENCRQTCSSC</sequence>
<feature type="region of interest" description="Disordered" evidence="1">
    <location>
        <begin position="441"/>
        <end position="511"/>
    </location>
</feature>
<accession>A0AAD3CJQ9</accession>
<feature type="compositionally biased region" description="Low complexity" evidence="1">
    <location>
        <begin position="441"/>
        <end position="454"/>
    </location>
</feature>
<keyword evidence="3" id="KW-1185">Reference proteome</keyword>
<dbReference type="Proteomes" id="UP001054902">
    <property type="component" value="Unassembled WGS sequence"/>
</dbReference>
<comment type="caution">
    <text evidence="2">The sequence shown here is derived from an EMBL/GenBank/DDBJ whole genome shotgun (WGS) entry which is preliminary data.</text>
</comment>
<protein>
    <recommendedName>
        <fullName evidence="4">ShKT domain-containing protein</fullName>
    </recommendedName>
</protein>
<evidence type="ECO:0000256" key="1">
    <source>
        <dbReference type="SAM" id="MobiDB-lite"/>
    </source>
</evidence>
<feature type="region of interest" description="Disordered" evidence="1">
    <location>
        <begin position="30"/>
        <end position="60"/>
    </location>
</feature>
<feature type="compositionally biased region" description="Basic and acidic residues" evidence="1">
    <location>
        <begin position="37"/>
        <end position="60"/>
    </location>
</feature>
<organism evidence="2 3">
    <name type="scientific">Chaetoceros tenuissimus</name>
    <dbReference type="NCBI Taxonomy" id="426638"/>
    <lineage>
        <taxon>Eukaryota</taxon>
        <taxon>Sar</taxon>
        <taxon>Stramenopiles</taxon>
        <taxon>Ochrophyta</taxon>
        <taxon>Bacillariophyta</taxon>
        <taxon>Coscinodiscophyceae</taxon>
        <taxon>Chaetocerotophycidae</taxon>
        <taxon>Chaetocerotales</taxon>
        <taxon>Chaetocerotaceae</taxon>
        <taxon>Chaetoceros</taxon>
    </lineage>
</organism>
<dbReference type="EMBL" id="BLLK01000022">
    <property type="protein sequence ID" value="GFH45915.1"/>
    <property type="molecule type" value="Genomic_DNA"/>
</dbReference>
<name>A0AAD3CJQ9_9STRA</name>
<feature type="compositionally biased region" description="Low complexity" evidence="1">
    <location>
        <begin position="234"/>
        <end position="252"/>
    </location>
</feature>
<evidence type="ECO:0000313" key="3">
    <source>
        <dbReference type="Proteomes" id="UP001054902"/>
    </source>
</evidence>